<proteinExistence type="predicted"/>
<name>A0ACA9RRH8_9GLOM</name>
<organism evidence="1 2">
    <name type="scientific">Racocetra persica</name>
    <dbReference type="NCBI Taxonomy" id="160502"/>
    <lineage>
        <taxon>Eukaryota</taxon>
        <taxon>Fungi</taxon>
        <taxon>Fungi incertae sedis</taxon>
        <taxon>Mucoromycota</taxon>
        <taxon>Glomeromycotina</taxon>
        <taxon>Glomeromycetes</taxon>
        <taxon>Diversisporales</taxon>
        <taxon>Gigasporaceae</taxon>
        <taxon>Racocetra</taxon>
    </lineage>
</organism>
<dbReference type="EMBL" id="CAJVQC010067744">
    <property type="protein sequence ID" value="CAG8807488.1"/>
    <property type="molecule type" value="Genomic_DNA"/>
</dbReference>
<evidence type="ECO:0000313" key="2">
    <source>
        <dbReference type="Proteomes" id="UP000789920"/>
    </source>
</evidence>
<accession>A0ACA9RRH8</accession>
<comment type="caution">
    <text evidence="1">The sequence shown here is derived from an EMBL/GenBank/DDBJ whole genome shotgun (WGS) entry which is preliminary data.</text>
</comment>
<feature type="non-terminal residue" evidence="1">
    <location>
        <position position="1"/>
    </location>
</feature>
<reference evidence="1" key="1">
    <citation type="submission" date="2021-06" db="EMBL/GenBank/DDBJ databases">
        <authorList>
            <person name="Kallberg Y."/>
            <person name="Tangrot J."/>
            <person name="Rosling A."/>
        </authorList>
    </citation>
    <scope>NUCLEOTIDE SEQUENCE</scope>
    <source>
        <strain evidence="1">MA461A</strain>
    </source>
</reference>
<keyword evidence="2" id="KW-1185">Reference proteome</keyword>
<sequence length="134" mass="15577">KEGVCSEISQKEKKTEFNSFLDLPPFGVIFNIKIIIMDIIRFEVKGKQYLYLPKKKEQIFRIDYQKNAKKDDEIFFDKVLQIDNEFGQPYLASKLEPKLPVRLRFRAQYTEVKILEVETGNIAGNQAEGVAGEQ</sequence>
<dbReference type="Proteomes" id="UP000789920">
    <property type="component" value="Unassembled WGS sequence"/>
</dbReference>
<protein>
    <submittedName>
        <fullName evidence="1">36424_t:CDS:1</fullName>
    </submittedName>
</protein>
<gene>
    <name evidence="1" type="ORF">RPERSI_LOCUS22403</name>
</gene>
<evidence type="ECO:0000313" key="1">
    <source>
        <dbReference type="EMBL" id="CAG8807488.1"/>
    </source>
</evidence>
<feature type="non-terminal residue" evidence="1">
    <location>
        <position position="134"/>
    </location>
</feature>